<organism evidence="2 3">
    <name type="scientific">Almyronema epifaneia S1</name>
    <dbReference type="NCBI Taxonomy" id="2991925"/>
    <lineage>
        <taxon>Bacteria</taxon>
        <taxon>Bacillati</taxon>
        <taxon>Cyanobacteriota</taxon>
        <taxon>Cyanophyceae</taxon>
        <taxon>Nodosilineales</taxon>
        <taxon>Nodosilineaceae</taxon>
        <taxon>Almyronema</taxon>
        <taxon>Almyronema epifaneia</taxon>
    </lineage>
</organism>
<evidence type="ECO:0000313" key="2">
    <source>
        <dbReference type="EMBL" id="MFE4106979.1"/>
    </source>
</evidence>
<reference evidence="2 3" key="1">
    <citation type="submission" date="2024-10" db="EMBL/GenBank/DDBJ databases">
        <authorList>
            <person name="Ratan Roy A."/>
            <person name="Morales Sandoval P.H."/>
            <person name="De Los Santos Villalobos S."/>
            <person name="Chakraborty S."/>
            <person name="Mukherjee J."/>
        </authorList>
    </citation>
    <scope>NUCLEOTIDE SEQUENCE [LARGE SCALE GENOMIC DNA]</scope>
    <source>
        <strain evidence="2 3">S1</strain>
    </source>
</reference>
<comment type="caution">
    <text evidence="2">The sequence shown here is derived from an EMBL/GenBank/DDBJ whole genome shotgun (WGS) entry which is preliminary data.</text>
</comment>
<protein>
    <submittedName>
        <fullName evidence="2">Uncharacterized protein</fullName>
    </submittedName>
</protein>
<feature type="region of interest" description="Disordered" evidence="1">
    <location>
        <begin position="223"/>
        <end position="244"/>
    </location>
</feature>
<keyword evidence="3" id="KW-1185">Reference proteome</keyword>
<dbReference type="Proteomes" id="UP001600165">
    <property type="component" value="Unassembled WGS sequence"/>
</dbReference>
<proteinExistence type="predicted"/>
<dbReference type="RefSeq" id="WP_377965255.1">
    <property type="nucleotide sequence ID" value="NZ_JBHZOL010000075.1"/>
</dbReference>
<feature type="region of interest" description="Disordered" evidence="1">
    <location>
        <begin position="142"/>
        <end position="171"/>
    </location>
</feature>
<evidence type="ECO:0000313" key="3">
    <source>
        <dbReference type="Proteomes" id="UP001600165"/>
    </source>
</evidence>
<gene>
    <name evidence="2" type="ORF">ACFVKH_11860</name>
</gene>
<name>A0ABW6IG30_9CYAN</name>
<dbReference type="EMBL" id="JBHZOL010000075">
    <property type="protein sequence ID" value="MFE4106979.1"/>
    <property type="molecule type" value="Genomic_DNA"/>
</dbReference>
<sequence length="244" mass="25847">MPAQLSFNQAQKSIRKAAKRVLTEKGLNPTTRKGNKEFDLLLQQLRSASFASNQAAIAAGEQLGQKIVELSQQQGKQDLDRGVIRQMALTTNWLTELGLTVASAAPPATPPAVIDQPTPAAPPSFSTPETPALETVTPAITETEVPPESAAETLAADPEEPETAPPDASDIQDAEVAVAEAATDEMPDEMPVETETVQPEVDQDLSAAADESETNATVEIMVEAADRDQLKDPTESVAEEPVAQ</sequence>
<evidence type="ECO:0000256" key="1">
    <source>
        <dbReference type="SAM" id="MobiDB-lite"/>
    </source>
</evidence>
<feature type="compositionally biased region" description="Basic and acidic residues" evidence="1">
    <location>
        <begin position="224"/>
        <end position="234"/>
    </location>
</feature>
<accession>A0ABW6IG30</accession>
<feature type="region of interest" description="Disordered" evidence="1">
    <location>
        <begin position="112"/>
        <end position="131"/>
    </location>
</feature>